<feature type="compositionally biased region" description="Basic residues" evidence="1">
    <location>
        <begin position="1"/>
        <end position="12"/>
    </location>
</feature>
<dbReference type="AlphaFoldDB" id="A0A9Q1JIE5"/>
<keyword evidence="3" id="KW-1185">Reference proteome</keyword>
<feature type="compositionally biased region" description="Polar residues" evidence="1">
    <location>
        <begin position="26"/>
        <end position="36"/>
    </location>
</feature>
<comment type="caution">
    <text evidence="2">The sequence shown here is derived from an EMBL/GenBank/DDBJ whole genome shotgun (WGS) entry which is preliminary data.</text>
</comment>
<reference evidence="2" key="1">
    <citation type="submission" date="2022-04" db="EMBL/GenBank/DDBJ databases">
        <title>Carnegiea gigantea Genome sequencing and assembly v2.</title>
        <authorList>
            <person name="Copetti D."/>
            <person name="Sanderson M.J."/>
            <person name="Burquez A."/>
            <person name="Wojciechowski M.F."/>
        </authorList>
    </citation>
    <scope>NUCLEOTIDE SEQUENCE</scope>
    <source>
        <strain evidence="2">SGP5-SGP5p</strain>
        <tissue evidence="2">Aerial part</tissue>
    </source>
</reference>
<feature type="region of interest" description="Disordered" evidence="1">
    <location>
        <begin position="1"/>
        <end position="43"/>
    </location>
</feature>
<gene>
    <name evidence="2" type="ORF">Cgig2_003853</name>
</gene>
<dbReference type="EMBL" id="JAKOGI010002748">
    <property type="protein sequence ID" value="KAJ8421386.1"/>
    <property type="molecule type" value="Genomic_DNA"/>
</dbReference>
<evidence type="ECO:0000256" key="1">
    <source>
        <dbReference type="SAM" id="MobiDB-lite"/>
    </source>
</evidence>
<sequence length="177" mass="19045">MAKKAKRARKHSPCSPITCDHGTSGGKNLTTTSSLPPNFEGISTKENARELLGSEEEEKAAKRMVKEGSATKAQPKLGGGAISQCARGSDTGADCGSRLSGNNLRLTTYEVLEAKDNRLVRMVGTVEREKVGSHGQANEMNTSNVPHICHKSTDALPMNTQRRGGFFSKKLIQFTIN</sequence>
<evidence type="ECO:0000313" key="3">
    <source>
        <dbReference type="Proteomes" id="UP001153076"/>
    </source>
</evidence>
<proteinExistence type="predicted"/>
<protein>
    <submittedName>
        <fullName evidence="2">Uncharacterized protein</fullName>
    </submittedName>
</protein>
<accession>A0A9Q1JIE5</accession>
<organism evidence="2 3">
    <name type="scientific">Carnegiea gigantea</name>
    <dbReference type="NCBI Taxonomy" id="171969"/>
    <lineage>
        <taxon>Eukaryota</taxon>
        <taxon>Viridiplantae</taxon>
        <taxon>Streptophyta</taxon>
        <taxon>Embryophyta</taxon>
        <taxon>Tracheophyta</taxon>
        <taxon>Spermatophyta</taxon>
        <taxon>Magnoliopsida</taxon>
        <taxon>eudicotyledons</taxon>
        <taxon>Gunneridae</taxon>
        <taxon>Pentapetalae</taxon>
        <taxon>Caryophyllales</taxon>
        <taxon>Cactineae</taxon>
        <taxon>Cactaceae</taxon>
        <taxon>Cactoideae</taxon>
        <taxon>Echinocereeae</taxon>
        <taxon>Carnegiea</taxon>
    </lineage>
</organism>
<evidence type="ECO:0000313" key="2">
    <source>
        <dbReference type="EMBL" id="KAJ8421386.1"/>
    </source>
</evidence>
<name>A0A9Q1JIE5_9CARY</name>
<dbReference type="Proteomes" id="UP001153076">
    <property type="component" value="Unassembled WGS sequence"/>
</dbReference>